<evidence type="ECO:0000313" key="8">
    <source>
        <dbReference type="EMBL" id="RTG99407.1"/>
    </source>
</evidence>
<protein>
    <submittedName>
        <fullName evidence="8">Type II toxin-antitoxin system HicA family toxin</fullName>
    </submittedName>
</protein>
<evidence type="ECO:0000256" key="2">
    <source>
        <dbReference type="ARBA" id="ARBA00022649"/>
    </source>
</evidence>
<keyword evidence="3" id="KW-0540">Nuclease</keyword>
<evidence type="ECO:0000256" key="3">
    <source>
        <dbReference type="ARBA" id="ARBA00022722"/>
    </source>
</evidence>
<keyword evidence="6" id="KW-0694">RNA-binding</keyword>
<organism evidence="8 11">
    <name type="scientific">Thermus scotoductus</name>
    <dbReference type="NCBI Taxonomy" id="37636"/>
    <lineage>
        <taxon>Bacteria</taxon>
        <taxon>Thermotogati</taxon>
        <taxon>Deinococcota</taxon>
        <taxon>Deinococci</taxon>
        <taxon>Thermales</taxon>
        <taxon>Thermaceae</taxon>
        <taxon>Thermus</taxon>
    </lineage>
</organism>
<evidence type="ECO:0000256" key="6">
    <source>
        <dbReference type="ARBA" id="ARBA00022884"/>
    </source>
</evidence>
<reference evidence="10 11" key="1">
    <citation type="journal article" date="2019" name="Extremophiles">
        <title>Biogeography of thermophiles and predominance of Thermus scotoductus in domestic water heaters.</title>
        <authorList>
            <person name="Wilpiszeski R.L."/>
            <person name="Zhang Z."/>
            <person name="House C.H."/>
        </authorList>
    </citation>
    <scope>NUCLEOTIDE SEQUENCE [LARGE SCALE GENOMIC DNA]</scope>
    <source>
        <strain evidence="9 10">10_S10</strain>
        <strain evidence="8 11">38_S38</strain>
    </source>
</reference>
<evidence type="ECO:0000256" key="1">
    <source>
        <dbReference type="ARBA" id="ARBA00006620"/>
    </source>
</evidence>
<dbReference type="InterPro" id="IPR012933">
    <property type="entry name" value="HicA_mRNA_interferase"/>
</dbReference>
<accession>A0A430QWE7</accession>
<dbReference type="GO" id="GO:0004519">
    <property type="term" value="F:endonuclease activity"/>
    <property type="evidence" value="ECO:0007669"/>
    <property type="project" value="UniProtKB-KW"/>
</dbReference>
<evidence type="ECO:0000313" key="10">
    <source>
        <dbReference type="Proteomes" id="UP000288073"/>
    </source>
</evidence>
<dbReference type="EMBL" id="PEMN01000375">
    <property type="protein sequence ID" value="RTI14002.1"/>
    <property type="molecule type" value="Genomic_DNA"/>
</dbReference>
<dbReference type="AlphaFoldDB" id="A0A430QWE7"/>
<keyword evidence="2" id="KW-1277">Toxin-antitoxin system</keyword>
<dbReference type="RefSeq" id="WP_081490761.1">
    <property type="nucleotide sequence ID" value="NZ_PELM01000467.1"/>
</dbReference>
<dbReference type="Gene3D" id="3.30.920.30">
    <property type="entry name" value="Hypothetical protein"/>
    <property type="match status" value="1"/>
</dbReference>
<dbReference type="InterPro" id="IPR038570">
    <property type="entry name" value="HicA_sf"/>
</dbReference>
<evidence type="ECO:0000313" key="9">
    <source>
        <dbReference type="EMBL" id="RTI14002.1"/>
    </source>
</evidence>
<keyword evidence="7" id="KW-0346">Stress response</keyword>
<proteinExistence type="inferred from homology"/>
<keyword evidence="4" id="KW-0255">Endonuclease</keyword>
<evidence type="ECO:0000313" key="11">
    <source>
        <dbReference type="Proteomes" id="UP000288082"/>
    </source>
</evidence>
<dbReference type="Proteomes" id="UP000288073">
    <property type="component" value="Unassembled WGS sequence"/>
</dbReference>
<gene>
    <name evidence="9" type="ORF">CSW23_12155</name>
    <name evidence="8" type="ORF">CSW50_12885</name>
</gene>
<evidence type="ECO:0000256" key="7">
    <source>
        <dbReference type="ARBA" id="ARBA00023016"/>
    </source>
</evidence>
<keyword evidence="5" id="KW-0378">Hydrolase</keyword>
<evidence type="ECO:0000256" key="5">
    <source>
        <dbReference type="ARBA" id="ARBA00022801"/>
    </source>
</evidence>
<dbReference type="SUPFAM" id="SSF54786">
    <property type="entry name" value="YcfA/nrd intein domain"/>
    <property type="match status" value="1"/>
</dbReference>
<sequence>MGGREKLLARVRARVTRCSWEDFLRLAEAYGFSLHVGKGSRRRLVHPTGVVVSVHEPHPRSKPVHPEAVKALLRAIGRLEDEA</sequence>
<name>A0A430QWE7_THESC</name>
<dbReference type="EMBL" id="PELM01000467">
    <property type="protein sequence ID" value="RTG99407.1"/>
    <property type="molecule type" value="Genomic_DNA"/>
</dbReference>
<comment type="similarity">
    <text evidence="1">Belongs to the HicA mRNA interferase family.</text>
</comment>
<dbReference type="GO" id="GO:0016787">
    <property type="term" value="F:hydrolase activity"/>
    <property type="evidence" value="ECO:0007669"/>
    <property type="project" value="UniProtKB-KW"/>
</dbReference>
<comment type="caution">
    <text evidence="8">The sequence shown here is derived from an EMBL/GenBank/DDBJ whole genome shotgun (WGS) entry which is preliminary data.</text>
</comment>
<dbReference type="Proteomes" id="UP000288082">
    <property type="component" value="Unassembled WGS sequence"/>
</dbReference>
<evidence type="ECO:0000256" key="4">
    <source>
        <dbReference type="ARBA" id="ARBA00022759"/>
    </source>
</evidence>
<dbReference type="GO" id="GO:0003729">
    <property type="term" value="F:mRNA binding"/>
    <property type="evidence" value="ECO:0007669"/>
    <property type="project" value="InterPro"/>
</dbReference>
<dbReference type="Pfam" id="PF07927">
    <property type="entry name" value="HicA_toxin"/>
    <property type="match status" value="1"/>
</dbReference>